<gene>
    <name evidence="3" type="primary">LOC100378193</name>
</gene>
<proteinExistence type="predicted"/>
<protein>
    <submittedName>
        <fullName evidence="3">Uncharacterized protein LOC100378193</fullName>
    </submittedName>
</protein>
<feature type="compositionally biased region" description="Polar residues" evidence="1">
    <location>
        <begin position="302"/>
        <end position="311"/>
    </location>
</feature>
<feature type="region of interest" description="Disordered" evidence="1">
    <location>
        <begin position="253"/>
        <end position="328"/>
    </location>
</feature>
<organism evidence="2 3">
    <name type="scientific">Saccoglossus kowalevskii</name>
    <name type="common">Acorn worm</name>
    <dbReference type="NCBI Taxonomy" id="10224"/>
    <lineage>
        <taxon>Eukaryota</taxon>
        <taxon>Metazoa</taxon>
        <taxon>Hemichordata</taxon>
        <taxon>Enteropneusta</taxon>
        <taxon>Harrimaniidae</taxon>
        <taxon>Saccoglossus</taxon>
    </lineage>
</organism>
<reference evidence="3" key="1">
    <citation type="submission" date="2025-08" db="UniProtKB">
        <authorList>
            <consortium name="RefSeq"/>
        </authorList>
    </citation>
    <scope>IDENTIFICATION</scope>
    <source>
        <tissue evidence="3">Testes</tissue>
    </source>
</reference>
<sequence>MNRQRSANAGIDNKVYRETVARMRQEVLESKAETQKVQDQLNCLIHLVKRAWLGDQAAAIHVANIIGVAPPDTVPKQTFHTEIPSTTFITQPKPRAINNWAMLTIGLLNKFYKQLEREAEEEAKRHLTTRIDYLEELLIHHKSMLGIPVTMKPRSVGDVDREFIQQRLRDQKFRETGEKDKHLKRRNPVHHHLYRPASGKSSNENIEMDAETVDFFVHPQNQSKVANGNSDDKIRHVSSERYVQPGLFDTGDIIPDRKVGKRPASAKVQQQSDSMRARPKSAVLPKSERPLKYETTRPISAKVSSTTTANRAKSGKGNRTNEEKKKKSVLYFPVETTNQFAHNDTVSDDLKKVQQMEEEFRQRAKVLQQKLGISNDGAI</sequence>
<name>A0ABM0H0M3_SACKO</name>
<evidence type="ECO:0000313" key="2">
    <source>
        <dbReference type="Proteomes" id="UP000694865"/>
    </source>
</evidence>
<feature type="compositionally biased region" description="Basic and acidic residues" evidence="1">
    <location>
        <begin position="286"/>
        <end position="295"/>
    </location>
</feature>
<accession>A0ABM0H0M3</accession>
<evidence type="ECO:0000256" key="1">
    <source>
        <dbReference type="SAM" id="MobiDB-lite"/>
    </source>
</evidence>
<evidence type="ECO:0000313" key="3">
    <source>
        <dbReference type="RefSeq" id="XP_002741574.1"/>
    </source>
</evidence>
<keyword evidence="2" id="KW-1185">Reference proteome</keyword>
<dbReference type="GeneID" id="100378193"/>
<dbReference type="Proteomes" id="UP000694865">
    <property type="component" value="Unplaced"/>
</dbReference>
<dbReference type="RefSeq" id="XP_002741574.1">
    <property type="nucleotide sequence ID" value="XM_002741528.2"/>
</dbReference>